<dbReference type="Gene3D" id="3.60.15.10">
    <property type="entry name" value="Ribonuclease Z/Hydroxyacylglutathione hydrolase-like"/>
    <property type="match status" value="1"/>
</dbReference>
<dbReference type="SUPFAM" id="SSF56281">
    <property type="entry name" value="Metallo-hydrolase/oxidoreductase"/>
    <property type="match status" value="1"/>
</dbReference>
<organism evidence="2 3">
    <name type="scientific">Geobacter soli</name>
    <dbReference type="NCBI Taxonomy" id="1510391"/>
    <lineage>
        <taxon>Bacteria</taxon>
        <taxon>Pseudomonadati</taxon>
        <taxon>Thermodesulfobacteriota</taxon>
        <taxon>Desulfuromonadia</taxon>
        <taxon>Geobacterales</taxon>
        <taxon>Geobacteraceae</taxon>
        <taxon>Geobacter</taxon>
    </lineage>
</organism>
<evidence type="ECO:0000259" key="1">
    <source>
        <dbReference type="Pfam" id="PF00753"/>
    </source>
</evidence>
<dbReference type="EMBL" id="JXBL01000001">
    <property type="protein sequence ID" value="KIE44067.1"/>
    <property type="molecule type" value="Genomic_DNA"/>
</dbReference>
<sequence>MNRRITILCDNTVGPVSGTLGEHGFAALVEWEGDALLFDTGMGETLLRNAQRLGRNLAAVFRVVISHGHYDHAGGLWPLLRTCGSKEVLAHPDIFAPRYRVKDTGAPLSIGIPFDEAFLRGQGAHFDFGTRFREIGPGLYLTGEVPRTTAFETGDTGLFCDGAGCRPDPVRDDQSLVIRTERGLVLLLGCCHAGVVNTARWAVECTGESLVHTIIGGTHLGFCGREQLDETVKSLRELGVHKLVGSHCTGFAAAARLMHEFPGRFHPSAVGYTLEV</sequence>
<accession>A0A0C1QSU7</accession>
<dbReference type="InterPro" id="IPR036866">
    <property type="entry name" value="RibonucZ/Hydroxyglut_hydro"/>
</dbReference>
<keyword evidence="3" id="KW-1185">Reference proteome</keyword>
<reference evidence="2 3" key="1">
    <citation type="submission" date="2015-01" db="EMBL/GenBank/DDBJ databases">
        <title>Genome sequence of the anaerobic bacterium Geobacter soli GSS01, a dissimilatory Fe(III) reducer from soil.</title>
        <authorList>
            <person name="Yang G."/>
            <person name="Zhou S."/>
        </authorList>
    </citation>
    <scope>NUCLEOTIDE SEQUENCE [LARGE SCALE GENOMIC DNA]</scope>
    <source>
        <strain evidence="2 3">GSS01</strain>
    </source>
</reference>
<comment type="caution">
    <text evidence="2">The sequence shown here is derived from an EMBL/GenBank/DDBJ whole genome shotgun (WGS) entry which is preliminary data.</text>
</comment>
<dbReference type="Pfam" id="PF00753">
    <property type="entry name" value="Lactamase_B"/>
    <property type="match status" value="1"/>
</dbReference>
<dbReference type="CDD" id="cd07713">
    <property type="entry name" value="DHPS-like_MBL-fold"/>
    <property type="match status" value="1"/>
</dbReference>
<evidence type="ECO:0000313" key="3">
    <source>
        <dbReference type="Proteomes" id="UP000031433"/>
    </source>
</evidence>
<dbReference type="InterPro" id="IPR001279">
    <property type="entry name" value="Metallo-B-lactamas"/>
</dbReference>
<dbReference type="InterPro" id="IPR052926">
    <property type="entry name" value="Metallo-beta-lactamase_dom"/>
</dbReference>
<dbReference type="PANTHER" id="PTHR13754:SF13">
    <property type="entry name" value="METALLO-BETA-LACTAMASE SUPERFAMILY PROTEIN (AFU_ORTHOLOGUE AFUA_3G07630)"/>
    <property type="match status" value="1"/>
</dbReference>
<dbReference type="Proteomes" id="UP000031433">
    <property type="component" value="Unassembled WGS sequence"/>
</dbReference>
<dbReference type="AlphaFoldDB" id="A0A0C1QSU7"/>
<name>A0A0C1QSU7_9BACT</name>
<evidence type="ECO:0000313" key="2">
    <source>
        <dbReference type="EMBL" id="KIE44067.1"/>
    </source>
</evidence>
<dbReference type="InterPro" id="IPR041712">
    <property type="entry name" value="DHPS-like_MBL-fold"/>
</dbReference>
<dbReference type="RefSeq" id="WP_039647986.1">
    <property type="nucleotide sequence ID" value="NZ_JXBL01000001.1"/>
</dbReference>
<dbReference type="PANTHER" id="PTHR13754">
    <property type="entry name" value="METALLO-BETA-LACTAMASE SUPERFAMILY PROTEIN"/>
    <property type="match status" value="1"/>
</dbReference>
<feature type="domain" description="Metallo-beta-lactamase" evidence="1">
    <location>
        <begin position="24"/>
        <end position="138"/>
    </location>
</feature>
<gene>
    <name evidence="2" type="ORF">SE37_16280</name>
</gene>
<protein>
    <submittedName>
        <fullName evidence="2">Beta-lactamase</fullName>
    </submittedName>
</protein>
<proteinExistence type="predicted"/>
<dbReference type="GO" id="GO:0016740">
    <property type="term" value="F:transferase activity"/>
    <property type="evidence" value="ECO:0007669"/>
    <property type="project" value="TreeGrafter"/>
</dbReference>